<feature type="transmembrane region" description="Helical" evidence="1">
    <location>
        <begin position="48"/>
        <end position="66"/>
    </location>
</feature>
<accession>A0A1L3GES5</accession>
<dbReference type="Proteomes" id="UP000182264">
    <property type="component" value="Chromosome"/>
</dbReference>
<dbReference type="PANTHER" id="PTHR30373">
    <property type="entry name" value="UPF0603 PROTEIN YGCG"/>
    <property type="match status" value="1"/>
</dbReference>
<gene>
    <name evidence="2" type="ORF">A7E75_04840</name>
</gene>
<dbReference type="PANTHER" id="PTHR30373:SF8">
    <property type="entry name" value="BLL7265 PROTEIN"/>
    <property type="match status" value="1"/>
</dbReference>
<feature type="transmembrane region" description="Helical" evidence="1">
    <location>
        <begin position="72"/>
        <end position="89"/>
    </location>
</feature>
<sequence>MKSTARNFFSAEEQQRIRRTVENAEKATSGEIVPMVASCAYDYPRAEILGGGFFALAAATTLSWGFFQESLWVFLALFVLLYLPCKWLIRFCPPLKRSLISDREMTEEVAEKALVSFVERELHHTRDNTGILILICLFEHRVQILADRGINAVVPPRTWEHIVAELTAGIRQQHACDALCLAIQKCGELLAGQFPARSDDEDELPNLVLE</sequence>
<dbReference type="OrthoDB" id="5825388at2"/>
<evidence type="ECO:0000256" key="1">
    <source>
        <dbReference type="SAM" id="Phobius"/>
    </source>
</evidence>
<evidence type="ECO:0000313" key="3">
    <source>
        <dbReference type="Proteomes" id="UP000182264"/>
    </source>
</evidence>
<protein>
    <recommendedName>
        <fullName evidence="4">TPM domain-containing protein</fullName>
    </recommendedName>
</protein>
<keyword evidence="3" id="KW-1185">Reference proteome</keyword>
<keyword evidence="1" id="KW-0472">Membrane</keyword>
<evidence type="ECO:0000313" key="2">
    <source>
        <dbReference type="EMBL" id="APG24433.1"/>
    </source>
</evidence>
<dbReference type="Gene3D" id="3.10.310.50">
    <property type="match status" value="1"/>
</dbReference>
<dbReference type="KEGG" id="pace:A6070_13485"/>
<dbReference type="RefSeq" id="WP_072286273.1">
    <property type="nucleotide sequence ID" value="NZ_CP015455.1"/>
</dbReference>
<dbReference type="AlphaFoldDB" id="A0A1L3GES5"/>
<dbReference type="STRING" id="29542.A6070_13485"/>
<name>A0A1L3GES5_SYNAC</name>
<keyword evidence="1" id="KW-0812">Transmembrane</keyword>
<dbReference type="EMBL" id="CP015518">
    <property type="protein sequence ID" value="APG24433.1"/>
    <property type="molecule type" value="Genomic_DNA"/>
</dbReference>
<keyword evidence="1" id="KW-1133">Transmembrane helix</keyword>
<evidence type="ECO:0008006" key="4">
    <source>
        <dbReference type="Google" id="ProtNLM"/>
    </source>
</evidence>
<organism evidence="2 3">
    <name type="scientific">Syntrophotalea acetylenica</name>
    <name type="common">Pelobacter acetylenicus</name>
    <dbReference type="NCBI Taxonomy" id="29542"/>
    <lineage>
        <taxon>Bacteria</taxon>
        <taxon>Pseudomonadati</taxon>
        <taxon>Thermodesulfobacteriota</taxon>
        <taxon>Desulfuromonadia</taxon>
        <taxon>Desulfuromonadales</taxon>
        <taxon>Syntrophotaleaceae</taxon>
        <taxon>Syntrophotalea</taxon>
    </lineage>
</organism>
<proteinExistence type="predicted"/>
<reference evidence="2 3" key="1">
    <citation type="journal article" date="2017" name="Genome Announc.">
        <title>Complete Genome Sequences of Two Acetylene-Fermenting Pelobacter acetylenicus Strains.</title>
        <authorList>
            <person name="Sutton J.M."/>
            <person name="Baesman S.M."/>
            <person name="Fierst J.L."/>
            <person name="Poret-Peterson A.T."/>
            <person name="Oremland R.S."/>
            <person name="Dunlap D.S."/>
            <person name="Akob D.M."/>
        </authorList>
    </citation>
    <scope>NUCLEOTIDE SEQUENCE [LARGE SCALE GENOMIC DNA]</scope>
    <source>
        <strain evidence="2 3">DSM 3247</strain>
    </source>
</reference>